<name>S0G4Z6_9BACT</name>
<dbReference type="AlphaFoldDB" id="S0G4Z6"/>
<reference evidence="1 2" key="1">
    <citation type="journal article" date="2013" name="Genome Announc.">
        <title>Draft Genome Sequence of Desulfotignum phosphitoxidans DSM 13687 Strain FiPS-3.</title>
        <authorList>
            <person name="Poehlein A."/>
            <person name="Daniel R."/>
            <person name="Simeonova D.D."/>
        </authorList>
    </citation>
    <scope>NUCLEOTIDE SEQUENCE [LARGE SCALE GENOMIC DNA]</scope>
    <source>
        <strain evidence="1 2">DSM 13687</strain>
    </source>
</reference>
<keyword evidence="1" id="KW-0436">Ligase</keyword>
<dbReference type="GO" id="GO:0043165">
    <property type="term" value="P:Gram-negative-bacterium-type cell outer membrane assembly"/>
    <property type="evidence" value="ECO:0007669"/>
    <property type="project" value="InterPro"/>
</dbReference>
<evidence type="ECO:0000313" key="1">
    <source>
        <dbReference type="EMBL" id="EMS80809.1"/>
    </source>
</evidence>
<proteinExistence type="predicted"/>
<dbReference type="PROSITE" id="PS51257">
    <property type="entry name" value="PROKAR_LIPOPROTEIN"/>
    <property type="match status" value="1"/>
</dbReference>
<dbReference type="EC" id="6.1.1.4" evidence="1"/>
<keyword evidence="1" id="KW-0030">Aminoacyl-tRNA synthetase</keyword>
<protein>
    <submittedName>
        <fullName evidence="1">Leucyl-tRNA synthetase LeuS</fullName>
        <ecNumber evidence="1">6.1.1.4</ecNumber>
    </submittedName>
</protein>
<dbReference type="Gene3D" id="3.30.160.150">
    <property type="entry name" value="Lipoprotein like domain"/>
    <property type="match status" value="1"/>
</dbReference>
<dbReference type="GO" id="GO:0019867">
    <property type="term" value="C:outer membrane"/>
    <property type="evidence" value="ECO:0007669"/>
    <property type="project" value="InterPro"/>
</dbReference>
<sequence length="172" mass="18702">MIGSMKSLMLFFAGGLLVLSACGYRLEGGGPVHPGVTRVGVEVFTNRTAQTRAGIDFTNELIREIQDRTDTAVVAPANAAYLIKGEITAITFSTLSRSSTETVTERRVRAVVDVKLLSPDKKVIWSVNNFSALESFTVGSDNIDDESNIRDALEIIAQRMADRLVSQMSANF</sequence>
<dbReference type="InterPro" id="IPR007485">
    <property type="entry name" value="LPS_assembly_LptE"/>
</dbReference>
<keyword evidence="2" id="KW-1185">Reference proteome</keyword>
<gene>
    <name evidence="1" type="primary">leuS</name>
    <name evidence="1" type="ORF">Dpo_2c05100</name>
</gene>
<evidence type="ECO:0000313" key="2">
    <source>
        <dbReference type="Proteomes" id="UP000014216"/>
    </source>
</evidence>
<organism evidence="1 2">
    <name type="scientific">Desulfotignum phosphitoxidans DSM 13687</name>
    <dbReference type="NCBI Taxonomy" id="1286635"/>
    <lineage>
        <taxon>Bacteria</taxon>
        <taxon>Pseudomonadati</taxon>
        <taxon>Thermodesulfobacteriota</taxon>
        <taxon>Desulfobacteria</taxon>
        <taxon>Desulfobacterales</taxon>
        <taxon>Desulfobacteraceae</taxon>
        <taxon>Desulfotignum</taxon>
    </lineage>
</organism>
<dbReference type="GO" id="GO:0004823">
    <property type="term" value="F:leucine-tRNA ligase activity"/>
    <property type="evidence" value="ECO:0007669"/>
    <property type="project" value="UniProtKB-EC"/>
</dbReference>
<dbReference type="EMBL" id="APJX01000002">
    <property type="protein sequence ID" value="EMS80809.1"/>
    <property type="molecule type" value="Genomic_DNA"/>
</dbReference>
<comment type="caution">
    <text evidence="1">The sequence shown here is derived from an EMBL/GenBank/DDBJ whole genome shotgun (WGS) entry which is preliminary data.</text>
</comment>
<dbReference type="Proteomes" id="UP000014216">
    <property type="component" value="Unassembled WGS sequence"/>
</dbReference>
<dbReference type="Pfam" id="PF04390">
    <property type="entry name" value="LptE"/>
    <property type="match status" value="1"/>
</dbReference>
<accession>S0G4Z6</accession>
<dbReference type="OrthoDB" id="5419068at2"/>